<evidence type="ECO:0000313" key="5">
    <source>
        <dbReference type="EMBL" id="KAK3309265.1"/>
    </source>
</evidence>
<comment type="caution">
    <text evidence="5">The sequence shown here is derived from an EMBL/GenBank/DDBJ whole genome shotgun (WGS) entry which is preliminary data.</text>
</comment>
<evidence type="ECO:0000259" key="3">
    <source>
        <dbReference type="Pfam" id="PF23239"/>
    </source>
</evidence>
<keyword evidence="1" id="KW-0677">Repeat</keyword>
<evidence type="ECO:0000256" key="1">
    <source>
        <dbReference type="ARBA" id="ARBA00022737"/>
    </source>
</evidence>
<gene>
    <name evidence="5" type="ORF">B0T15DRAFT_376886</name>
</gene>
<dbReference type="Pfam" id="PF23239">
    <property type="entry name" value="DUF7069"/>
    <property type="match status" value="1"/>
</dbReference>
<dbReference type="RefSeq" id="XP_062725045.1">
    <property type="nucleotide sequence ID" value="XM_062864237.1"/>
</dbReference>
<feature type="domain" description="GPI inositol-deacylase winged helix" evidence="2">
    <location>
        <begin position="315"/>
        <end position="398"/>
    </location>
</feature>
<accession>A0AAJ0H0M4</accession>
<dbReference type="Pfam" id="PF24883">
    <property type="entry name" value="NPHP3_N"/>
    <property type="match status" value="1"/>
</dbReference>
<dbReference type="EMBL" id="JAUDZG010000002">
    <property type="protein sequence ID" value="KAK3309265.1"/>
    <property type="molecule type" value="Genomic_DNA"/>
</dbReference>
<evidence type="ECO:0000259" key="2">
    <source>
        <dbReference type="Pfam" id="PF22939"/>
    </source>
</evidence>
<proteinExistence type="predicted"/>
<evidence type="ECO:0000313" key="6">
    <source>
        <dbReference type="Proteomes" id="UP001273166"/>
    </source>
</evidence>
<dbReference type="InterPro" id="IPR056884">
    <property type="entry name" value="NPHP3-like_N"/>
</dbReference>
<dbReference type="Proteomes" id="UP001273166">
    <property type="component" value="Unassembled WGS sequence"/>
</dbReference>
<evidence type="ECO:0008006" key="7">
    <source>
        <dbReference type="Google" id="ProtNLM"/>
    </source>
</evidence>
<dbReference type="Pfam" id="PF22939">
    <property type="entry name" value="WHD_GPIID"/>
    <property type="match status" value="1"/>
</dbReference>
<dbReference type="SUPFAM" id="SSF52540">
    <property type="entry name" value="P-loop containing nucleoside triphosphate hydrolases"/>
    <property type="match status" value="1"/>
</dbReference>
<organism evidence="5 6">
    <name type="scientific">Chaetomium strumarium</name>
    <dbReference type="NCBI Taxonomy" id="1170767"/>
    <lineage>
        <taxon>Eukaryota</taxon>
        <taxon>Fungi</taxon>
        <taxon>Dikarya</taxon>
        <taxon>Ascomycota</taxon>
        <taxon>Pezizomycotina</taxon>
        <taxon>Sordariomycetes</taxon>
        <taxon>Sordariomycetidae</taxon>
        <taxon>Sordariales</taxon>
        <taxon>Chaetomiaceae</taxon>
        <taxon>Chaetomium</taxon>
    </lineage>
</organism>
<dbReference type="PANTHER" id="PTHR10039">
    <property type="entry name" value="AMELOGENIN"/>
    <property type="match status" value="1"/>
</dbReference>
<dbReference type="GeneID" id="87883066"/>
<dbReference type="AlphaFoldDB" id="A0AAJ0H0M4"/>
<reference evidence="5" key="1">
    <citation type="journal article" date="2023" name="Mol. Phylogenet. Evol.">
        <title>Genome-scale phylogeny and comparative genomics of the fungal order Sordariales.</title>
        <authorList>
            <person name="Hensen N."/>
            <person name="Bonometti L."/>
            <person name="Westerberg I."/>
            <person name="Brannstrom I.O."/>
            <person name="Guillou S."/>
            <person name="Cros-Aarteil S."/>
            <person name="Calhoun S."/>
            <person name="Haridas S."/>
            <person name="Kuo A."/>
            <person name="Mondo S."/>
            <person name="Pangilinan J."/>
            <person name="Riley R."/>
            <person name="LaButti K."/>
            <person name="Andreopoulos B."/>
            <person name="Lipzen A."/>
            <person name="Chen C."/>
            <person name="Yan M."/>
            <person name="Daum C."/>
            <person name="Ng V."/>
            <person name="Clum A."/>
            <person name="Steindorff A."/>
            <person name="Ohm R.A."/>
            <person name="Martin F."/>
            <person name="Silar P."/>
            <person name="Natvig D.O."/>
            <person name="Lalanne C."/>
            <person name="Gautier V."/>
            <person name="Ament-Velasquez S.L."/>
            <person name="Kruys A."/>
            <person name="Hutchinson M.I."/>
            <person name="Powell A.J."/>
            <person name="Barry K."/>
            <person name="Miller A.N."/>
            <person name="Grigoriev I.V."/>
            <person name="Debuchy R."/>
            <person name="Gladieux P."/>
            <person name="Hiltunen Thoren M."/>
            <person name="Johannesson H."/>
        </authorList>
    </citation>
    <scope>NUCLEOTIDE SEQUENCE</scope>
    <source>
        <strain evidence="5">CBS 333.67</strain>
    </source>
</reference>
<evidence type="ECO:0000259" key="4">
    <source>
        <dbReference type="Pfam" id="PF24883"/>
    </source>
</evidence>
<feature type="non-terminal residue" evidence="5">
    <location>
        <position position="432"/>
    </location>
</feature>
<sequence length="432" mass="49745">KQRLSEEERRCHQIFRLTASDKDVSYEWYKNRIENRVEGTCHWFLNHSNFRHWLEQASGPLLVSADPGCGKSVLAKYLVDHALPQAAPDACICYFFFKDQNQNTVRQTLCALLHQLFSHNPLLIRYAMGKYEKDGPGLVNTTPSLWAILENSLRDPEAGSMIFVLDALDECLDHEFRYLARRLKELHRELSQQSRGRMRSLLTCCPYEGIVGEFRDLCDEFPYIRIPGEDESHAISSEVNLVIAHRVEELARKQQLPQNLKDMLRNRLLEVNHRTYLWVYLVFDHLRESVFKKTEKAVMAIIATLPESVNQAYEKILNNIILAASRPLALMEMNVAVNVLIDDDGSIHKLEDLDLEDEDDFASCLRSWCGLFVSVYHGKLYFLHQTAREFLLADPSQSLNPRSPLGSGMQWHKSITARDAHAVLARVCVAYL</sequence>
<dbReference type="InterPro" id="IPR054471">
    <property type="entry name" value="GPIID_WHD"/>
</dbReference>
<protein>
    <recommendedName>
        <fullName evidence="7">NACHT domain-containing protein</fullName>
    </recommendedName>
</protein>
<dbReference type="InterPro" id="IPR027417">
    <property type="entry name" value="P-loop_NTPase"/>
</dbReference>
<name>A0AAJ0H0M4_9PEZI</name>
<feature type="domain" description="DUF7069" evidence="3">
    <location>
        <begin position="235"/>
        <end position="302"/>
    </location>
</feature>
<dbReference type="InterPro" id="IPR055497">
    <property type="entry name" value="DUF7069"/>
</dbReference>
<feature type="non-terminal residue" evidence="5">
    <location>
        <position position="1"/>
    </location>
</feature>
<feature type="domain" description="Nephrocystin 3-like N-terminal" evidence="4">
    <location>
        <begin position="39"/>
        <end position="203"/>
    </location>
</feature>
<dbReference type="Gene3D" id="3.40.50.300">
    <property type="entry name" value="P-loop containing nucleotide triphosphate hydrolases"/>
    <property type="match status" value="1"/>
</dbReference>
<reference evidence="5" key="2">
    <citation type="submission" date="2023-06" db="EMBL/GenBank/DDBJ databases">
        <authorList>
            <consortium name="Lawrence Berkeley National Laboratory"/>
            <person name="Mondo S.J."/>
            <person name="Hensen N."/>
            <person name="Bonometti L."/>
            <person name="Westerberg I."/>
            <person name="Brannstrom I.O."/>
            <person name="Guillou S."/>
            <person name="Cros-Aarteil S."/>
            <person name="Calhoun S."/>
            <person name="Haridas S."/>
            <person name="Kuo A."/>
            <person name="Pangilinan J."/>
            <person name="Riley R."/>
            <person name="Labutti K."/>
            <person name="Andreopoulos B."/>
            <person name="Lipzen A."/>
            <person name="Chen C."/>
            <person name="Yanf M."/>
            <person name="Daum C."/>
            <person name="Ng V."/>
            <person name="Clum A."/>
            <person name="Steindorff A."/>
            <person name="Ohm R."/>
            <person name="Martin F."/>
            <person name="Silar P."/>
            <person name="Natvig D."/>
            <person name="Lalanne C."/>
            <person name="Gautier V."/>
            <person name="Ament-Velasquez S.L."/>
            <person name="Kruys A."/>
            <person name="Hutchinson M.I."/>
            <person name="Powell A.J."/>
            <person name="Barry K."/>
            <person name="Miller A.N."/>
            <person name="Grigoriev I.V."/>
            <person name="Debuchy R."/>
            <person name="Gladieux P."/>
            <person name="Thoren M.H."/>
            <person name="Johannesson H."/>
        </authorList>
    </citation>
    <scope>NUCLEOTIDE SEQUENCE</scope>
    <source>
        <strain evidence="5">CBS 333.67</strain>
    </source>
</reference>
<keyword evidence="6" id="KW-1185">Reference proteome</keyword>